<organism evidence="3 4">
    <name type="scientific">Orlajensenia leifsoniae</name>
    <dbReference type="NCBI Taxonomy" id="2561933"/>
    <lineage>
        <taxon>Bacteria</taxon>
        <taxon>Bacillati</taxon>
        <taxon>Actinomycetota</taxon>
        <taxon>Actinomycetes</taxon>
        <taxon>Micrococcales</taxon>
        <taxon>Microbacteriaceae</taxon>
        <taxon>Orlajensenia</taxon>
    </lineage>
</organism>
<gene>
    <name evidence="3" type="ORF">E4M00_01400</name>
</gene>
<evidence type="ECO:0000313" key="4">
    <source>
        <dbReference type="Proteomes" id="UP000298127"/>
    </source>
</evidence>
<sequence length="101" mass="10942">MSDNGALAESDPSPSGLMTRRMAAERGRTAGFMQILVGLAWLTVGVWIFSSGDQGEWYWVKLVGFAALGVWFVVMGIAQLRARAKRIAAFDAQHGVNAGRQ</sequence>
<keyword evidence="2" id="KW-0472">Membrane</keyword>
<name>A0A4Y9R6X9_9MICO</name>
<dbReference type="RefSeq" id="WP_135118784.1">
    <property type="nucleotide sequence ID" value="NZ_SPQZ01000001.1"/>
</dbReference>
<feature type="transmembrane region" description="Helical" evidence="2">
    <location>
        <begin position="30"/>
        <end position="51"/>
    </location>
</feature>
<protein>
    <submittedName>
        <fullName evidence="3">Uncharacterized protein</fullName>
    </submittedName>
</protein>
<evidence type="ECO:0000256" key="2">
    <source>
        <dbReference type="SAM" id="Phobius"/>
    </source>
</evidence>
<feature type="transmembrane region" description="Helical" evidence="2">
    <location>
        <begin position="57"/>
        <end position="78"/>
    </location>
</feature>
<keyword evidence="4" id="KW-1185">Reference proteome</keyword>
<evidence type="ECO:0000313" key="3">
    <source>
        <dbReference type="EMBL" id="TFV99888.1"/>
    </source>
</evidence>
<dbReference type="Proteomes" id="UP000298127">
    <property type="component" value="Unassembled WGS sequence"/>
</dbReference>
<feature type="region of interest" description="Disordered" evidence="1">
    <location>
        <begin position="1"/>
        <end position="20"/>
    </location>
</feature>
<proteinExistence type="predicted"/>
<comment type="caution">
    <text evidence="3">The sequence shown here is derived from an EMBL/GenBank/DDBJ whole genome shotgun (WGS) entry which is preliminary data.</text>
</comment>
<dbReference type="EMBL" id="SPQZ01000001">
    <property type="protein sequence ID" value="TFV99888.1"/>
    <property type="molecule type" value="Genomic_DNA"/>
</dbReference>
<keyword evidence="2" id="KW-1133">Transmembrane helix</keyword>
<reference evidence="3 4" key="1">
    <citation type="journal article" date="2018" name="J. Microbiol.">
        <title>Leifsonia flava sp. nov., a novel actinobacterium isolated from the rhizosphere of Aquilegia viridiflora.</title>
        <authorList>
            <person name="Cai Y."/>
            <person name="Tao W.Z."/>
            <person name="Ma Y.J."/>
            <person name="Cheng J."/>
            <person name="Zhang M.Y."/>
            <person name="Zhang Y.X."/>
        </authorList>
    </citation>
    <scope>NUCLEOTIDE SEQUENCE [LARGE SCALE GENOMIC DNA]</scope>
    <source>
        <strain evidence="3 4">SYP-B2174</strain>
    </source>
</reference>
<accession>A0A4Y9R6X9</accession>
<keyword evidence="2" id="KW-0812">Transmembrane</keyword>
<evidence type="ECO:0000256" key="1">
    <source>
        <dbReference type="SAM" id="MobiDB-lite"/>
    </source>
</evidence>
<dbReference type="AlphaFoldDB" id="A0A4Y9R6X9"/>